<reference evidence="1" key="2">
    <citation type="journal article" date="2023" name="IMA Fungus">
        <title>Comparative genomic study of the Penicillium genus elucidates a diverse pangenome and 15 lateral gene transfer events.</title>
        <authorList>
            <person name="Petersen C."/>
            <person name="Sorensen T."/>
            <person name="Nielsen M.R."/>
            <person name="Sondergaard T.E."/>
            <person name="Sorensen J.L."/>
            <person name="Fitzpatrick D.A."/>
            <person name="Frisvad J.C."/>
            <person name="Nielsen K.L."/>
        </authorList>
    </citation>
    <scope>NUCLEOTIDE SEQUENCE</scope>
    <source>
        <strain evidence="1">IBT 30728</strain>
    </source>
</reference>
<reference evidence="1" key="1">
    <citation type="submission" date="2022-12" db="EMBL/GenBank/DDBJ databases">
        <authorList>
            <person name="Petersen C."/>
        </authorList>
    </citation>
    <scope>NUCLEOTIDE SEQUENCE</scope>
    <source>
        <strain evidence="1">IBT 30728</strain>
    </source>
</reference>
<organism evidence="1 2">
    <name type="scientific">Penicillium diatomitis</name>
    <dbReference type="NCBI Taxonomy" id="2819901"/>
    <lineage>
        <taxon>Eukaryota</taxon>
        <taxon>Fungi</taxon>
        <taxon>Dikarya</taxon>
        <taxon>Ascomycota</taxon>
        <taxon>Pezizomycotina</taxon>
        <taxon>Eurotiomycetes</taxon>
        <taxon>Eurotiomycetidae</taxon>
        <taxon>Eurotiales</taxon>
        <taxon>Aspergillaceae</taxon>
        <taxon>Penicillium</taxon>
    </lineage>
</organism>
<protein>
    <submittedName>
        <fullName evidence="1">Uncharacterized protein</fullName>
    </submittedName>
</protein>
<sequence length="173" mass="19197">MLWSIICFQSTYEELHTVGPGRIFAVAGGETEMADLDCLDQAYIHLDDKRDVVIDIADGARVVLGQRAEYMMMERSGKNVRIAARRVLEAQIDHKRDDATNFPIGLISRPLEEDTQDPRQSIEVFTALGKAFTTSPITASLSSNTVKGTTLLPPRELSHFEFSVLVHVGKPPL</sequence>
<dbReference type="RefSeq" id="XP_056791440.1">
    <property type="nucleotide sequence ID" value="XM_056933899.1"/>
</dbReference>
<dbReference type="AlphaFoldDB" id="A0A9W9XDQ9"/>
<evidence type="ECO:0000313" key="2">
    <source>
        <dbReference type="Proteomes" id="UP001148312"/>
    </source>
</evidence>
<gene>
    <name evidence="1" type="ORF">N7539_004297</name>
</gene>
<comment type="caution">
    <text evidence="1">The sequence shown here is derived from an EMBL/GenBank/DDBJ whole genome shotgun (WGS) entry which is preliminary data.</text>
</comment>
<proteinExistence type="predicted"/>
<evidence type="ECO:0000313" key="1">
    <source>
        <dbReference type="EMBL" id="KAJ5489407.1"/>
    </source>
</evidence>
<dbReference type="EMBL" id="JAPWDQ010000004">
    <property type="protein sequence ID" value="KAJ5489407.1"/>
    <property type="molecule type" value="Genomic_DNA"/>
</dbReference>
<name>A0A9W9XDQ9_9EURO</name>
<accession>A0A9W9XDQ9</accession>
<keyword evidence="2" id="KW-1185">Reference proteome</keyword>
<dbReference type="Proteomes" id="UP001148312">
    <property type="component" value="Unassembled WGS sequence"/>
</dbReference>
<dbReference type="GeneID" id="81624148"/>